<comment type="caution">
    <text evidence="3">The sequence shown here is derived from an EMBL/GenBank/DDBJ whole genome shotgun (WGS) entry which is preliminary data.</text>
</comment>
<evidence type="ECO:0000256" key="1">
    <source>
        <dbReference type="ARBA" id="ARBA00023002"/>
    </source>
</evidence>
<dbReference type="GO" id="GO:0005737">
    <property type="term" value="C:cytoplasm"/>
    <property type="evidence" value="ECO:0007669"/>
    <property type="project" value="TreeGrafter"/>
</dbReference>
<dbReference type="EMBL" id="NHSD01000127">
    <property type="protein sequence ID" value="MBK5926432.1"/>
    <property type="molecule type" value="Genomic_DNA"/>
</dbReference>
<gene>
    <name evidence="3" type="ORF">CCR87_03520</name>
</gene>
<evidence type="ECO:0000259" key="2">
    <source>
        <dbReference type="Pfam" id="PF01266"/>
    </source>
</evidence>
<dbReference type="PANTHER" id="PTHR13847:SF281">
    <property type="entry name" value="FAD DEPENDENT OXIDOREDUCTASE DOMAIN-CONTAINING PROTEIN"/>
    <property type="match status" value="1"/>
</dbReference>
<accession>A0A934WI66</accession>
<protein>
    <submittedName>
        <fullName evidence="3">FAD-dependent oxidoreductase</fullName>
    </submittedName>
</protein>
<dbReference type="Pfam" id="PF01266">
    <property type="entry name" value="DAO"/>
    <property type="match status" value="1"/>
</dbReference>
<sequence>MSQMYPTYSSTCGWSAMLPPRRPHPALERDASVDFAVIGAGFTGLAVARRLHEIDPQARVMVLEAGTVDQGSSARNSGFTAPEVLPRNATLPGAEKARRQSALFGHAFEWMTGILDAHGIDCDLRQVGSIRAAATEAGEASLRRVIEVARANGIRHEVLDRRQIADRTGTEYYRIGIHVNDTYLLQPSALVQGLADCLPEGVALHERSPVTRLDRDGAGWRLTTPGGVVRARCVALANNGFIRSFGYLKLRMATIYTYAALSAPVAEADLPRLGADPAWGVLPAHRLGTTLRRVGRDRLMVRSLYALEGEIAPDAAAARLRDRFIRRWPALAHVPFAHVWGGTTALTMNGAPWWGRLAEGLFASGGCNGSGITKGTMLGWHLAGLMTGRETPEAVTDAMGTANLIAPEPFRSIGFHIVSALETRKAGLEA</sequence>
<organism evidence="3 4">
    <name type="scientific">Rhodobaculum claviforme</name>
    <dbReference type="NCBI Taxonomy" id="1549854"/>
    <lineage>
        <taxon>Bacteria</taxon>
        <taxon>Pseudomonadati</taxon>
        <taxon>Pseudomonadota</taxon>
        <taxon>Alphaproteobacteria</taxon>
        <taxon>Rhodobacterales</taxon>
        <taxon>Paracoccaceae</taxon>
        <taxon>Rhodobaculum</taxon>
    </lineage>
</organism>
<keyword evidence="1" id="KW-0560">Oxidoreductase</keyword>
<reference evidence="3" key="1">
    <citation type="submission" date="2017-05" db="EMBL/GenBank/DDBJ databases">
        <authorList>
            <person name="Imhoff J.F."/>
            <person name="Rahn T."/>
            <person name="Kuenzel S."/>
            <person name="Neulinger S.C."/>
        </authorList>
    </citation>
    <scope>NUCLEOTIDE SEQUENCE</scope>
    <source>
        <strain evidence="3">LMG 28126</strain>
    </source>
</reference>
<dbReference type="InterPro" id="IPR006076">
    <property type="entry name" value="FAD-dep_OxRdtase"/>
</dbReference>
<evidence type="ECO:0000313" key="4">
    <source>
        <dbReference type="Proteomes" id="UP000706333"/>
    </source>
</evidence>
<dbReference type="AlphaFoldDB" id="A0A934WI66"/>
<dbReference type="Proteomes" id="UP000706333">
    <property type="component" value="Unassembled WGS sequence"/>
</dbReference>
<keyword evidence="4" id="KW-1185">Reference proteome</keyword>
<dbReference type="Gene3D" id="3.50.50.60">
    <property type="entry name" value="FAD/NAD(P)-binding domain"/>
    <property type="match status" value="1"/>
</dbReference>
<dbReference type="GO" id="GO:0016491">
    <property type="term" value="F:oxidoreductase activity"/>
    <property type="evidence" value="ECO:0007669"/>
    <property type="project" value="UniProtKB-KW"/>
</dbReference>
<dbReference type="Gene3D" id="3.30.9.10">
    <property type="entry name" value="D-Amino Acid Oxidase, subunit A, domain 2"/>
    <property type="match status" value="1"/>
</dbReference>
<reference evidence="3" key="2">
    <citation type="journal article" date="2020" name="Microorganisms">
        <title>Osmotic Adaptation and Compatible Solute Biosynthesis of Phototrophic Bacteria as Revealed from Genome Analyses.</title>
        <authorList>
            <person name="Imhoff J.F."/>
            <person name="Rahn T."/>
            <person name="Kunzel S."/>
            <person name="Keller A."/>
            <person name="Neulinger S.C."/>
        </authorList>
    </citation>
    <scope>NUCLEOTIDE SEQUENCE</scope>
    <source>
        <strain evidence="3">LMG 28126</strain>
    </source>
</reference>
<dbReference type="SUPFAM" id="SSF51905">
    <property type="entry name" value="FAD/NAD(P)-binding domain"/>
    <property type="match status" value="1"/>
</dbReference>
<dbReference type="InterPro" id="IPR036188">
    <property type="entry name" value="FAD/NAD-bd_sf"/>
</dbReference>
<feature type="domain" description="FAD dependent oxidoreductase" evidence="2">
    <location>
        <begin position="34"/>
        <end position="384"/>
    </location>
</feature>
<dbReference type="PANTHER" id="PTHR13847">
    <property type="entry name" value="SARCOSINE DEHYDROGENASE-RELATED"/>
    <property type="match status" value="1"/>
</dbReference>
<proteinExistence type="predicted"/>
<evidence type="ECO:0000313" key="3">
    <source>
        <dbReference type="EMBL" id="MBK5926432.1"/>
    </source>
</evidence>
<name>A0A934WI66_9RHOB</name>